<name>A0A450ZXW1_9GAMM</name>
<organism evidence="1">
    <name type="scientific">Candidatus Kentrum sp. TC</name>
    <dbReference type="NCBI Taxonomy" id="2126339"/>
    <lineage>
        <taxon>Bacteria</taxon>
        <taxon>Pseudomonadati</taxon>
        <taxon>Pseudomonadota</taxon>
        <taxon>Gammaproteobacteria</taxon>
        <taxon>Candidatus Kentrum</taxon>
    </lineage>
</organism>
<protein>
    <submittedName>
        <fullName evidence="1">Uncharacterized protein</fullName>
    </submittedName>
</protein>
<proteinExistence type="predicted"/>
<accession>A0A450ZXW1</accession>
<dbReference type="AlphaFoldDB" id="A0A450ZXW1"/>
<evidence type="ECO:0000313" key="1">
    <source>
        <dbReference type="EMBL" id="VFK58603.1"/>
    </source>
</evidence>
<gene>
    <name evidence="1" type="ORF">BECKTC1821F_GA0114240_102520</name>
</gene>
<sequence>MGGTNASILDLASGSKLILPSAVIGDGSQNAVFGDNTGAITVKTAGTVTVHVDSNYFTPGQKIVLVDSSAAVSGGSNT</sequence>
<dbReference type="EMBL" id="CAADFW010000025">
    <property type="protein sequence ID" value="VFK58603.1"/>
    <property type="molecule type" value="Genomic_DNA"/>
</dbReference>
<reference evidence="1" key="1">
    <citation type="submission" date="2019-02" db="EMBL/GenBank/DDBJ databases">
        <authorList>
            <person name="Gruber-Vodicka R. H."/>
            <person name="Seah K. B. B."/>
        </authorList>
    </citation>
    <scope>NUCLEOTIDE SEQUENCE</scope>
    <source>
        <strain evidence="1">BECK_BZ126</strain>
    </source>
</reference>